<sequence>MSALTGAVHTGDLRAEPRHEHYFMFRNEGAASEPSIEWFYLLFDTLNTAWSRRRRLSKTFSQRATQIRHYACLHHKPISRHWNCLVLKKRSAKFREDKEVHPHLRGRRVENHFGKTTLSTPDQDSNLDLPVIGSLVYYESSALDHAVFEAVQHFRHPSAGEARDKFYEQTSEFLRLDGNRKQQVHPLLLTPPRSSILERLTRLDLAGLDCFGGELVLLWIHTLSEKLAQKRNPSVQCLAKQVVALTVICFIFYSHLSSVEQSRGDWETGGAIVAQNGGSFLRPPPPSISQKGNNLLFNGCVYCIVRDPMHCLYCWGLTHPSFRGHGHLDRIRKVILDRIRKVILADTGAGVTSTGRGAGNCYWVKDACAGNILPPPPPFLLPASSTQTPPPSPLDLSVIQTVCRKPFRL</sequence>
<name>A0A7R9I9L1_9NEOP</name>
<reference evidence="1" key="1">
    <citation type="submission" date="2020-11" db="EMBL/GenBank/DDBJ databases">
        <authorList>
            <person name="Tran Van P."/>
        </authorList>
    </citation>
    <scope>NUCLEOTIDE SEQUENCE</scope>
</reference>
<dbReference type="AlphaFoldDB" id="A0A7R9I9L1"/>
<dbReference type="EMBL" id="OE000216">
    <property type="protein sequence ID" value="CAD7452944.1"/>
    <property type="molecule type" value="Genomic_DNA"/>
</dbReference>
<accession>A0A7R9I9L1</accession>
<protein>
    <submittedName>
        <fullName evidence="1">Uncharacterized protein</fullName>
    </submittedName>
</protein>
<evidence type="ECO:0000313" key="1">
    <source>
        <dbReference type="EMBL" id="CAD7452944.1"/>
    </source>
</evidence>
<gene>
    <name evidence="1" type="ORF">TTEB3V08_LOCUS1103</name>
</gene>
<proteinExistence type="predicted"/>
<organism evidence="1">
    <name type="scientific">Timema tahoe</name>
    <dbReference type="NCBI Taxonomy" id="61484"/>
    <lineage>
        <taxon>Eukaryota</taxon>
        <taxon>Metazoa</taxon>
        <taxon>Ecdysozoa</taxon>
        <taxon>Arthropoda</taxon>
        <taxon>Hexapoda</taxon>
        <taxon>Insecta</taxon>
        <taxon>Pterygota</taxon>
        <taxon>Neoptera</taxon>
        <taxon>Polyneoptera</taxon>
        <taxon>Phasmatodea</taxon>
        <taxon>Timematodea</taxon>
        <taxon>Timematoidea</taxon>
        <taxon>Timematidae</taxon>
        <taxon>Timema</taxon>
    </lineage>
</organism>